<feature type="compositionally biased region" description="Basic and acidic residues" evidence="6">
    <location>
        <begin position="342"/>
        <end position="351"/>
    </location>
</feature>
<dbReference type="GO" id="GO:0000724">
    <property type="term" value="P:double-strand break repair via homologous recombination"/>
    <property type="evidence" value="ECO:0007669"/>
    <property type="project" value="TreeGrafter"/>
</dbReference>
<gene>
    <name evidence="8" type="ORF">AW171_hschr63566</name>
</gene>
<dbReference type="InterPro" id="IPR040227">
    <property type="entry name" value="Nibrin-rel"/>
</dbReference>
<sequence length="716" mass="80407">MWMFKCQFDNPNNPSEFHCISCLFLNNKEYIIGRASKSAIVVEEKGVSRVHLGITAKSELIEVQLLGSQMRLNNKAITKGEMLKFSRVASPVRLDIGSHNVPCTLEWLKWEIKIPSTLKLDEFPARKELNDLDITFVPSLSKDTTHQVVERHQDDREYDKYLFSLVKGIPLVEPGFLKGLMSSLQSNCNDFEQTVNQLLKQFSIFPNFKPQSRPLYGLHIILTKKDEYDMLKYTLELGGATTHLVLDIQTLGHFVSLLDTGKVMILTYGTASSASRKETLKRLEKITNSVGLQLTTVKDLVKAIVNENIHDILQLRSSEHNSTETSKPGATNLSDSSSNKRPIKEDPHKLTPDSQPVIKRRRTKRVQPLDSLSFFAGGVSNADVKTEGDTQLGAEQTTAHNDQLDTKKATESVKEETPKGRETRSRASRVKPLPNMMLRATDNDTHTIDSETTANSSIGQTSHQDIDSEDNITFKHELNPEAVVEQTRPSKRPPKSQDDEYSAKRSKTPSSPQTAIVDAIKEIKETEVNQIRSQIIEVAPDELTEEAITQLQCLAITKTMPMISRRSSNIVPANPEYGNRKNFKKFIKVWPKYMKAAAGLGKKTRKTTTTSKHFIPLEPYTTDNFRAQEFSTSECMPSHTSSAVSVHETAQPSTSTEEQPALFVIDGEDSDYEQTNAQPGAAHKSMPTSNEVDQINDDEEDDDGPKFAFRRSRRNK</sequence>
<organism evidence="8 9">
    <name type="scientific">Eremothecium sinecaudum</name>
    <dbReference type="NCBI Taxonomy" id="45286"/>
    <lineage>
        <taxon>Eukaryota</taxon>
        <taxon>Fungi</taxon>
        <taxon>Dikarya</taxon>
        <taxon>Ascomycota</taxon>
        <taxon>Saccharomycotina</taxon>
        <taxon>Saccharomycetes</taxon>
        <taxon>Saccharomycetales</taxon>
        <taxon>Saccharomycetaceae</taxon>
        <taxon>Eremothecium</taxon>
    </lineage>
</organism>
<dbReference type="GO" id="GO:0030870">
    <property type="term" value="C:Mre11 complex"/>
    <property type="evidence" value="ECO:0007669"/>
    <property type="project" value="InterPro"/>
</dbReference>
<dbReference type="OrthoDB" id="3981072at2759"/>
<protein>
    <submittedName>
        <fullName evidence="8">HFL253Wp</fullName>
    </submittedName>
</protein>
<feature type="compositionally biased region" description="Polar residues" evidence="6">
    <location>
        <begin position="633"/>
        <end position="658"/>
    </location>
</feature>
<dbReference type="SUPFAM" id="SSF49879">
    <property type="entry name" value="SMAD/FHA domain"/>
    <property type="match status" value="1"/>
</dbReference>
<evidence type="ECO:0000256" key="4">
    <source>
        <dbReference type="ARBA" id="ARBA00023242"/>
    </source>
</evidence>
<feature type="region of interest" description="Disordered" evidence="6">
    <location>
        <begin position="390"/>
        <end position="464"/>
    </location>
</feature>
<evidence type="ECO:0000256" key="3">
    <source>
        <dbReference type="ARBA" id="ARBA00023204"/>
    </source>
</evidence>
<evidence type="ECO:0000256" key="6">
    <source>
        <dbReference type="SAM" id="MobiDB-lite"/>
    </source>
</evidence>
<dbReference type="PANTHER" id="PTHR12162:SF0">
    <property type="entry name" value="NIBRIN"/>
    <property type="match status" value="1"/>
</dbReference>
<reference evidence="8 9" key="1">
    <citation type="submission" date="2016-01" db="EMBL/GenBank/DDBJ databases">
        <title>Genome sequence of the yeast Holleya sinecauda.</title>
        <authorList>
            <person name="Dietrich F.S."/>
        </authorList>
    </citation>
    <scope>NUCLEOTIDE SEQUENCE [LARGE SCALE GENOMIC DNA]</scope>
    <source>
        <strain evidence="8 9">ATCC 58844</strain>
    </source>
</reference>
<dbReference type="GO" id="GO:0007095">
    <property type="term" value="P:mitotic G2 DNA damage checkpoint signaling"/>
    <property type="evidence" value="ECO:0007669"/>
    <property type="project" value="InterPro"/>
</dbReference>
<dbReference type="AlphaFoldDB" id="A0A109V0A7"/>
<dbReference type="PANTHER" id="PTHR12162">
    <property type="entry name" value="NIBRIN-RELATED"/>
    <property type="match status" value="1"/>
</dbReference>
<dbReference type="InterPro" id="IPR000253">
    <property type="entry name" value="FHA_dom"/>
</dbReference>
<dbReference type="RefSeq" id="XP_017988599.1">
    <property type="nucleotide sequence ID" value="XM_018133275.1"/>
</dbReference>
<dbReference type="PROSITE" id="PS50006">
    <property type="entry name" value="FHA_DOMAIN"/>
    <property type="match status" value="1"/>
</dbReference>
<evidence type="ECO:0000259" key="7">
    <source>
        <dbReference type="PROSITE" id="PS50006"/>
    </source>
</evidence>
<keyword evidence="2" id="KW-0227">DNA damage</keyword>
<name>A0A109V0A7_9SACH</name>
<dbReference type="EMBL" id="CP014246">
    <property type="protein sequence ID" value="AMD21603.1"/>
    <property type="molecule type" value="Genomic_DNA"/>
</dbReference>
<feature type="compositionally biased region" description="Acidic residues" evidence="6">
    <location>
        <begin position="694"/>
        <end position="703"/>
    </location>
</feature>
<feature type="compositionally biased region" description="Polar residues" evidence="6">
    <location>
        <begin position="450"/>
        <end position="463"/>
    </location>
</feature>
<keyword evidence="4" id="KW-0539">Nucleus</keyword>
<evidence type="ECO:0000256" key="5">
    <source>
        <dbReference type="ARBA" id="ARBA00044757"/>
    </source>
</evidence>
<feature type="domain" description="FHA" evidence="7">
    <location>
        <begin position="30"/>
        <end position="88"/>
    </location>
</feature>
<keyword evidence="9" id="KW-1185">Reference proteome</keyword>
<feature type="compositionally biased region" description="Basic and acidic residues" evidence="6">
    <location>
        <begin position="402"/>
        <end position="425"/>
    </location>
</feature>
<comment type="subcellular location">
    <subcellularLocation>
        <location evidence="1">Nucleus</location>
    </subcellularLocation>
</comment>
<comment type="similarity">
    <text evidence="5">Belongs to the Nibrin family.</text>
</comment>
<evidence type="ECO:0000256" key="1">
    <source>
        <dbReference type="ARBA" id="ARBA00004123"/>
    </source>
</evidence>
<dbReference type="CDD" id="cd00060">
    <property type="entry name" value="FHA"/>
    <property type="match status" value="1"/>
</dbReference>
<evidence type="ECO:0000313" key="8">
    <source>
        <dbReference type="EMBL" id="AMD21603.1"/>
    </source>
</evidence>
<proteinExistence type="inferred from homology"/>
<dbReference type="GeneID" id="28724901"/>
<dbReference type="STRING" id="45286.A0A109V0A7"/>
<evidence type="ECO:0000313" key="9">
    <source>
        <dbReference type="Proteomes" id="UP000243052"/>
    </source>
</evidence>
<feature type="region of interest" description="Disordered" evidence="6">
    <location>
        <begin position="633"/>
        <end position="716"/>
    </location>
</feature>
<dbReference type="GO" id="GO:0003684">
    <property type="term" value="F:damaged DNA binding"/>
    <property type="evidence" value="ECO:0007669"/>
    <property type="project" value="TreeGrafter"/>
</dbReference>
<feature type="region of interest" description="Disordered" evidence="6">
    <location>
        <begin position="316"/>
        <end position="365"/>
    </location>
</feature>
<dbReference type="Gene3D" id="2.60.200.20">
    <property type="match status" value="1"/>
</dbReference>
<keyword evidence="3" id="KW-0234">DNA repair</keyword>
<dbReference type="Proteomes" id="UP000243052">
    <property type="component" value="Chromosome vi"/>
</dbReference>
<feature type="compositionally biased region" description="Polar residues" evidence="6">
    <location>
        <begin position="323"/>
        <end position="340"/>
    </location>
</feature>
<feature type="region of interest" description="Disordered" evidence="6">
    <location>
        <begin position="477"/>
        <end position="514"/>
    </location>
</feature>
<dbReference type="InterPro" id="IPR008984">
    <property type="entry name" value="SMAD_FHA_dom_sf"/>
</dbReference>
<evidence type="ECO:0000256" key="2">
    <source>
        <dbReference type="ARBA" id="ARBA00022763"/>
    </source>
</evidence>
<accession>A0A109V0A7</accession>